<evidence type="ECO:0000313" key="2">
    <source>
        <dbReference type="EMBL" id="MFD1567024.1"/>
    </source>
</evidence>
<name>A0ABD6BR13_9EURY</name>
<dbReference type="RefSeq" id="WP_267646532.1">
    <property type="nucleotide sequence ID" value="NZ_JANHGR010000001.1"/>
</dbReference>
<proteinExistence type="predicted"/>
<keyword evidence="3" id="KW-1185">Reference proteome</keyword>
<sequence>MSTEVQIQEALPDRSLTVSEAEALVDSSDDDPVWPVAIRADEAGDNEVLALLAETPETVYALGFDPERTVWVAFETWESTEGFDRGQTDETVREWVTSHHPDVVRDDIWNPSA</sequence>
<dbReference type="InterPro" id="IPR058270">
    <property type="entry name" value="DUF7964"/>
</dbReference>
<accession>A0ABD6BR13</accession>
<gene>
    <name evidence="2" type="ORF">ACFSAU_05935</name>
</gene>
<dbReference type="Proteomes" id="UP001597139">
    <property type="component" value="Unassembled WGS sequence"/>
</dbReference>
<evidence type="ECO:0000313" key="3">
    <source>
        <dbReference type="Proteomes" id="UP001597139"/>
    </source>
</evidence>
<dbReference type="EMBL" id="JBHUCZ010000002">
    <property type="protein sequence ID" value="MFD1567024.1"/>
    <property type="molecule type" value="Genomic_DNA"/>
</dbReference>
<dbReference type="Pfam" id="PF25912">
    <property type="entry name" value="DUF7964"/>
    <property type="match status" value="1"/>
</dbReference>
<dbReference type="AlphaFoldDB" id="A0ABD6BR13"/>
<feature type="domain" description="DUF7964" evidence="1">
    <location>
        <begin position="9"/>
        <end position="95"/>
    </location>
</feature>
<reference evidence="2 3" key="1">
    <citation type="journal article" date="2019" name="Int. J. Syst. Evol. Microbiol.">
        <title>The Global Catalogue of Microorganisms (GCM) 10K type strain sequencing project: providing services to taxonomists for standard genome sequencing and annotation.</title>
        <authorList>
            <consortium name="The Broad Institute Genomics Platform"/>
            <consortium name="The Broad Institute Genome Sequencing Center for Infectious Disease"/>
            <person name="Wu L."/>
            <person name="Ma J."/>
        </authorList>
    </citation>
    <scope>NUCLEOTIDE SEQUENCE [LARGE SCALE GENOMIC DNA]</scope>
    <source>
        <strain evidence="2 3">CGMCC 1.12859</strain>
    </source>
</reference>
<evidence type="ECO:0000259" key="1">
    <source>
        <dbReference type="Pfam" id="PF25912"/>
    </source>
</evidence>
<comment type="caution">
    <text evidence="2">The sequence shown here is derived from an EMBL/GenBank/DDBJ whole genome shotgun (WGS) entry which is preliminary data.</text>
</comment>
<organism evidence="2 3">
    <name type="scientific">Halolamina litorea</name>
    <dbReference type="NCBI Taxonomy" id="1515593"/>
    <lineage>
        <taxon>Archaea</taxon>
        <taxon>Methanobacteriati</taxon>
        <taxon>Methanobacteriota</taxon>
        <taxon>Stenosarchaea group</taxon>
        <taxon>Halobacteria</taxon>
        <taxon>Halobacteriales</taxon>
        <taxon>Haloferacaceae</taxon>
    </lineage>
</organism>
<protein>
    <recommendedName>
        <fullName evidence="1">DUF7964 domain-containing protein</fullName>
    </recommendedName>
</protein>